<dbReference type="AlphaFoldDB" id="A0A7R7XVV6"/>
<dbReference type="RefSeq" id="XP_041559928.1">
    <property type="nucleotide sequence ID" value="XM_041694060.1"/>
</dbReference>
<organism evidence="3 4">
    <name type="scientific">Aspergillus puulaauensis</name>
    <dbReference type="NCBI Taxonomy" id="1220207"/>
    <lineage>
        <taxon>Eukaryota</taxon>
        <taxon>Fungi</taxon>
        <taxon>Dikarya</taxon>
        <taxon>Ascomycota</taxon>
        <taxon>Pezizomycotina</taxon>
        <taxon>Eurotiomycetes</taxon>
        <taxon>Eurotiomycetidae</taxon>
        <taxon>Eurotiales</taxon>
        <taxon>Aspergillaceae</taxon>
        <taxon>Aspergillus</taxon>
    </lineage>
</organism>
<dbReference type="OrthoDB" id="1601230at2759"/>
<dbReference type="PANTHER" id="PTHR33178">
    <property type="match status" value="1"/>
</dbReference>
<keyword evidence="4" id="KW-1185">Reference proteome</keyword>
<dbReference type="Pfam" id="PF07876">
    <property type="entry name" value="Dabb"/>
    <property type="match status" value="1"/>
</dbReference>
<dbReference type="InterPro" id="IPR044662">
    <property type="entry name" value="HS1/DABB1-like"/>
</dbReference>
<dbReference type="EMBL" id="AP024448">
    <property type="protein sequence ID" value="BCS27734.1"/>
    <property type="molecule type" value="Genomic_DNA"/>
</dbReference>
<dbReference type="InterPro" id="IPR011008">
    <property type="entry name" value="Dimeric_a/b-barrel"/>
</dbReference>
<accession>A0A7R7XVV6</accession>
<evidence type="ECO:0000313" key="4">
    <source>
        <dbReference type="Proteomes" id="UP000654913"/>
    </source>
</evidence>
<evidence type="ECO:0000259" key="2">
    <source>
        <dbReference type="PROSITE" id="PS51502"/>
    </source>
</evidence>
<protein>
    <recommendedName>
        <fullName evidence="2">Stress-response A/B barrel domain-containing protein</fullName>
    </recommendedName>
</protein>
<dbReference type="Proteomes" id="UP000654913">
    <property type="component" value="Chromosome 6"/>
</dbReference>
<proteinExistence type="predicted"/>
<dbReference type="PANTHER" id="PTHR33178:SF10">
    <property type="entry name" value="STRESS-RESPONSE A_B BARREL DOMAIN-CONTAINING PROTEIN"/>
    <property type="match status" value="1"/>
</dbReference>
<reference evidence="3" key="1">
    <citation type="submission" date="2021-01" db="EMBL/GenBank/DDBJ databases">
        <authorList>
            <consortium name="Aspergillus puulaauensis MK2 genome sequencing consortium"/>
            <person name="Kazuki M."/>
            <person name="Futagami T."/>
        </authorList>
    </citation>
    <scope>NUCLEOTIDE SEQUENCE</scope>
    <source>
        <strain evidence="3">MK2</strain>
    </source>
</reference>
<dbReference type="GeneID" id="64977739"/>
<dbReference type="KEGG" id="apuu:APUU_60782A"/>
<comment type="subunit">
    <text evidence="1">Homodimer.</text>
</comment>
<evidence type="ECO:0000313" key="3">
    <source>
        <dbReference type="EMBL" id="BCS27734.1"/>
    </source>
</evidence>
<dbReference type="InterPro" id="IPR013097">
    <property type="entry name" value="Dabb"/>
</dbReference>
<dbReference type="SMART" id="SM00886">
    <property type="entry name" value="Dabb"/>
    <property type="match status" value="1"/>
</dbReference>
<sequence>MSITHIVLLQFKQNVPPDAVQNACKKMLGLREQCLHPSTTKPYILSVSGGKDNSPEGKQGGITHAFIMKFKSAADREYYLTSDPIHQEFAESLIRLVEKAQVVDFTPGIF</sequence>
<dbReference type="PROSITE" id="PS51502">
    <property type="entry name" value="S_R_A_B_BARREL"/>
    <property type="match status" value="1"/>
</dbReference>
<gene>
    <name evidence="3" type="ORF">APUU_60782A</name>
</gene>
<name>A0A7R7XVV6_9EURO</name>
<reference evidence="3" key="2">
    <citation type="submission" date="2021-02" db="EMBL/GenBank/DDBJ databases">
        <title>Aspergillus puulaauensis MK2 genome sequence.</title>
        <authorList>
            <person name="Futagami T."/>
            <person name="Mori K."/>
            <person name="Kadooka C."/>
            <person name="Tanaka T."/>
        </authorList>
    </citation>
    <scope>NUCLEOTIDE SEQUENCE</scope>
    <source>
        <strain evidence="3">MK2</strain>
    </source>
</reference>
<feature type="domain" description="Stress-response A/B barrel" evidence="2">
    <location>
        <begin position="3"/>
        <end position="105"/>
    </location>
</feature>
<dbReference type="Gene3D" id="3.30.70.100">
    <property type="match status" value="1"/>
</dbReference>
<dbReference type="SUPFAM" id="SSF54909">
    <property type="entry name" value="Dimeric alpha+beta barrel"/>
    <property type="match status" value="1"/>
</dbReference>
<evidence type="ECO:0000256" key="1">
    <source>
        <dbReference type="ARBA" id="ARBA00011738"/>
    </source>
</evidence>